<dbReference type="InterPro" id="IPR000055">
    <property type="entry name" value="Restrct_endonuc_typeI_TRD"/>
</dbReference>
<evidence type="ECO:0000256" key="3">
    <source>
        <dbReference type="ARBA" id="ARBA00023125"/>
    </source>
</evidence>
<comment type="subunit">
    <text evidence="4">The methyltransferase is composed of M and S polypeptides.</text>
</comment>
<evidence type="ECO:0000256" key="2">
    <source>
        <dbReference type="ARBA" id="ARBA00022747"/>
    </source>
</evidence>
<dbReference type="Pfam" id="PF01420">
    <property type="entry name" value="Methylase_S"/>
    <property type="match status" value="1"/>
</dbReference>
<dbReference type="CDD" id="cd17253">
    <property type="entry name" value="RMtype1_S_Eco933I-TRD2-CR2_like"/>
    <property type="match status" value="1"/>
</dbReference>
<dbReference type="InterPro" id="IPR051212">
    <property type="entry name" value="Type-I_RE_S_subunit"/>
</dbReference>
<reference evidence="6 7" key="1">
    <citation type="submission" date="2016-10" db="EMBL/GenBank/DDBJ databases">
        <authorList>
            <person name="de Groot N.N."/>
        </authorList>
    </citation>
    <scope>NUCLEOTIDE SEQUENCE [LARGE SCALE GENOMIC DNA]</scope>
    <source>
        <strain evidence="6 7">OK461</strain>
    </source>
</reference>
<dbReference type="EMBL" id="FONR01000002">
    <property type="protein sequence ID" value="SFE78839.1"/>
    <property type="molecule type" value="Genomic_DNA"/>
</dbReference>
<evidence type="ECO:0000256" key="1">
    <source>
        <dbReference type="ARBA" id="ARBA00010923"/>
    </source>
</evidence>
<dbReference type="GO" id="GO:0009307">
    <property type="term" value="P:DNA restriction-modification system"/>
    <property type="evidence" value="ECO:0007669"/>
    <property type="project" value="UniProtKB-KW"/>
</dbReference>
<organism evidence="6 7">
    <name type="scientific">Streptomyces mirabilis</name>
    <dbReference type="NCBI Taxonomy" id="68239"/>
    <lineage>
        <taxon>Bacteria</taxon>
        <taxon>Bacillati</taxon>
        <taxon>Actinomycetota</taxon>
        <taxon>Actinomycetes</taxon>
        <taxon>Kitasatosporales</taxon>
        <taxon>Streptomycetaceae</taxon>
        <taxon>Streptomyces</taxon>
    </lineage>
</organism>
<dbReference type="GO" id="GO:0003677">
    <property type="term" value="F:DNA binding"/>
    <property type="evidence" value="ECO:0007669"/>
    <property type="project" value="UniProtKB-KW"/>
</dbReference>
<keyword evidence="3" id="KW-0238">DNA-binding</keyword>
<protein>
    <submittedName>
        <fullName evidence="6">Type I restriction enzyme, S subunit</fullName>
    </submittedName>
</protein>
<feature type="domain" description="Type I restriction modification DNA specificity" evidence="5">
    <location>
        <begin position="17"/>
        <end position="184"/>
    </location>
</feature>
<comment type="similarity">
    <text evidence="1">Belongs to the type-I restriction system S methylase family.</text>
</comment>
<name>A0A1I2DEE0_9ACTN</name>
<proteinExistence type="inferred from homology"/>
<gene>
    <name evidence="6" type="ORF">SAMN02787118_102627</name>
</gene>
<dbReference type="AlphaFoldDB" id="A0A1I2DEE0"/>
<dbReference type="Proteomes" id="UP000181942">
    <property type="component" value="Unassembled WGS sequence"/>
</dbReference>
<dbReference type="CDD" id="cd17260">
    <property type="entry name" value="RMtype1_S_EcoEI-TRD1-CR1_like"/>
    <property type="match status" value="1"/>
</dbReference>
<dbReference type="PANTHER" id="PTHR43140">
    <property type="entry name" value="TYPE-1 RESTRICTION ENZYME ECOKI SPECIFICITY PROTEIN"/>
    <property type="match status" value="1"/>
</dbReference>
<evidence type="ECO:0000259" key="5">
    <source>
        <dbReference type="Pfam" id="PF01420"/>
    </source>
</evidence>
<evidence type="ECO:0000313" key="7">
    <source>
        <dbReference type="Proteomes" id="UP000181942"/>
    </source>
</evidence>
<dbReference type="PANTHER" id="PTHR43140:SF1">
    <property type="entry name" value="TYPE I RESTRICTION ENZYME ECOKI SPECIFICITY SUBUNIT"/>
    <property type="match status" value="1"/>
</dbReference>
<dbReference type="Gene3D" id="3.90.220.20">
    <property type="entry name" value="DNA methylase specificity domains"/>
    <property type="match status" value="2"/>
</dbReference>
<dbReference type="RefSeq" id="WP_075026568.1">
    <property type="nucleotide sequence ID" value="NZ_FONR01000002.1"/>
</dbReference>
<dbReference type="InterPro" id="IPR044946">
    <property type="entry name" value="Restrct_endonuc_typeI_TRD_sf"/>
</dbReference>
<dbReference type="SUPFAM" id="SSF116734">
    <property type="entry name" value="DNA methylase specificity domain"/>
    <property type="match status" value="2"/>
</dbReference>
<dbReference type="OrthoDB" id="3197085at2"/>
<evidence type="ECO:0000313" key="6">
    <source>
        <dbReference type="EMBL" id="SFE78839.1"/>
    </source>
</evidence>
<evidence type="ECO:0000256" key="4">
    <source>
        <dbReference type="ARBA" id="ARBA00038652"/>
    </source>
</evidence>
<sequence length="481" mass="52109">MTTGAETAEVAGDGELPEGWAWATVGELCDVNPRGFDEPLSDDELLSRVPMAAVEAETGRLDPSIHVRFGDVKKKSLTSFQEEDVLFAKITPCMENGKIALASGLLGKRAVGSTEFMVLRSIGAVAPRYLMHYLLQTHVRRQAQQNMVGAVGQRRVPRPYLEALRIPVPPLPEQHRIVAKLEEHLVRIQVGEAAAKAALSSSQHLAEQVSGQGALGGLGSHGPLVDHALEDAGVSDGELPKLPVGWGWTRLGDVADVVGGVTKDSKKQADATYVEVPYLRVANVQRGALDLKNVATIRVPASKAQALRLESGDVLLNEGGDRDKLGRGWIWEGQIENCIHQNHVFRARIRGAKIHPRILAWHANSFGKNWCDRNGSQVVNLASISLRKIKLLPVPVPPADIQEDLVKEVEKSLAAVQIGGQLARDALSGAVELRSSLLATAFEGRLVSQDPADEPAPVLLARIRAERAAHIRKRAPRRKSI</sequence>
<keyword evidence="2" id="KW-0680">Restriction system</keyword>
<accession>A0A1I2DEE0</accession>